<keyword evidence="3 10" id="KW-0812">Transmembrane</keyword>
<feature type="region of interest" description="Disordered" evidence="9">
    <location>
        <begin position="830"/>
        <end position="861"/>
    </location>
</feature>
<dbReference type="GO" id="GO:0005524">
    <property type="term" value="F:ATP binding"/>
    <property type="evidence" value="ECO:0007669"/>
    <property type="project" value="UniProtKB-KW"/>
</dbReference>
<evidence type="ECO:0000256" key="7">
    <source>
        <dbReference type="ARBA" id="ARBA00022989"/>
    </source>
</evidence>
<evidence type="ECO:0000313" key="12">
    <source>
        <dbReference type="EMBL" id="KAK6177285.1"/>
    </source>
</evidence>
<dbReference type="Proteomes" id="UP001347796">
    <property type="component" value="Unassembled WGS sequence"/>
</dbReference>
<comment type="caution">
    <text evidence="12">The sequence shown here is derived from an EMBL/GenBank/DDBJ whole genome shotgun (WGS) entry which is preliminary data.</text>
</comment>
<keyword evidence="2" id="KW-0813">Transport</keyword>
<keyword evidence="6" id="KW-0067">ATP-binding</keyword>
<feature type="transmembrane region" description="Helical" evidence="10">
    <location>
        <begin position="364"/>
        <end position="381"/>
    </location>
</feature>
<dbReference type="PANTHER" id="PTHR19229:SF250">
    <property type="entry name" value="ABC TRANSPORTER DOMAIN-CONTAINING PROTEIN-RELATED"/>
    <property type="match status" value="1"/>
</dbReference>
<dbReference type="PANTHER" id="PTHR19229">
    <property type="entry name" value="ATP-BINDING CASSETTE TRANSPORTER SUBFAMILY A ABCA"/>
    <property type="match status" value="1"/>
</dbReference>
<dbReference type="InterPro" id="IPR003593">
    <property type="entry name" value="AAA+_ATPase"/>
</dbReference>
<evidence type="ECO:0000256" key="8">
    <source>
        <dbReference type="ARBA" id="ARBA00023136"/>
    </source>
</evidence>
<dbReference type="InterPro" id="IPR013525">
    <property type="entry name" value="ABC2_TM"/>
</dbReference>
<protein>
    <recommendedName>
        <fullName evidence="11">ABC transporter domain-containing protein</fullName>
    </recommendedName>
</protein>
<dbReference type="PROSITE" id="PS00211">
    <property type="entry name" value="ABC_TRANSPORTER_1"/>
    <property type="match status" value="2"/>
</dbReference>
<feature type="domain" description="ABC transporter" evidence="11">
    <location>
        <begin position="1378"/>
        <end position="1608"/>
    </location>
</feature>
<evidence type="ECO:0000256" key="2">
    <source>
        <dbReference type="ARBA" id="ARBA00022448"/>
    </source>
</evidence>
<comment type="subcellular location">
    <subcellularLocation>
        <location evidence="1">Membrane</location>
        <topology evidence="1">Multi-pass membrane protein</topology>
    </subcellularLocation>
</comment>
<evidence type="ECO:0000256" key="5">
    <source>
        <dbReference type="ARBA" id="ARBA00022741"/>
    </source>
</evidence>
<dbReference type="GO" id="GO:0016887">
    <property type="term" value="F:ATP hydrolysis activity"/>
    <property type="evidence" value="ECO:0007669"/>
    <property type="project" value="InterPro"/>
</dbReference>
<feature type="transmembrane region" description="Helical" evidence="10">
    <location>
        <begin position="1129"/>
        <end position="1156"/>
    </location>
</feature>
<organism evidence="12 13">
    <name type="scientific">Patella caerulea</name>
    <name type="common">Rayed Mediterranean limpet</name>
    <dbReference type="NCBI Taxonomy" id="87958"/>
    <lineage>
        <taxon>Eukaryota</taxon>
        <taxon>Metazoa</taxon>
        <taxon>Spiralia</taxon>
        <taxon>Lophotrochozoa</taxon>
        <taxon>Mollusca</taxon>
        <taxon>Gastropoda</taxon>
        <taxon>Patellogastropoda</taxon>
        <taxon>Patelloidea</taxon>
        <taxon>Patellidae</taxon>
        <taxon>Patella</taxon>
    </lineage>
</organism>
<evidence type="ECO:0000259" key="11">
    <source>
        <dbReference type="PROSITE" id="PS50893"/>
    </source>
</evidence>
<reference evidence="12 13" key="1">
    <citation type="submission" date="2024-01" db="EMBL/GenBank/DDBJ databases">
        <title>The genome of the rayed Mediterranean limpet Patella caerulea (Linnaeus, 1758).</title>
        <authorList>
            <person name="Anh-Thu Weber A."/>
            <person name="Halstead-Nussloch G."/>
        </authorList>
    </citation>
    <scope>NUCLEOTIDE SEQUENCE [LARGE SCALE GENOMIC DNA]</scope>
    <source>
        <strain evidence="12">AATW-2023a</strain>
        <tissue evidence="12">Whole specimen</tissue>
    </source>
</reference>
<dbReference type="InterPro" id="IPR026082">
    <property type="entry name" value="ABCA"/>
</dbReference>
<evidence type="ECO:0000256" key="1">
    <source>
        <dbReference type="ARBA" id="ARBA00004141"/>
    </source>
</evidence>
<dbReference type="SMART" id="SM00382">
    <property type="entry name" value="AAA"/>
    <property type="match status" value="2"/>
</dbReference>
<dbReference type="EMBL" id="JAZGQO010000010">
    <property type="protein sequence ID" value="KAK6177285.1"/>
    <property type="molecule type" value="Genomic_DNA"/>
</dbReference>
<feature type="domain" description="ABC transporter" evidence="11">
    <location>
        <begin position="514"/>
        <end position="747"/>
    </location>
</feature>
<proteinExistence type="predicted"/>
<dbReference type="SUPFAM" id="SSF52540">
    <property type="entry name" value="P-loop containing nucleoside triphosphate hydrolases"/>
    <property type="match status" value="2"/>
</dbReference>
<feature type="transmembrane region" description="Helical" evidence="10">
    <location>
        <begin position="1299"/>
        <end position="1320"/>
    </location>
</feature>
<accession>A0AAN8PV58</accession>
<sequence>MPVQVKVSPVMSLETVSNNYSSQKTAPYGRQVLLLTWKNFVHIKRAKCSTSFQVILPVAFALLFMILRFIIISSQIDAPTLYTTQTLNATRLDNTVCLYAPNNSLINPIISDMTGRINQSVSSMGFPTEEELLNYYTLNPKNISIAIVFEDMTATTSVLPKNIKYSLRPKEDVDNWRTANTVPFVQTGGPRTNPSPDYIATSFLVYQTFMDQAIIKNWNSTADFSNINFEIQKMPYPPYFKDPMLLVLQQQLPLLLLLSFILNVIMTAKNIIYEKERKLKESMKLMGLSNAAHWTAWFLTVFIYLTIAMIIYTLLMGLPISPKGPVLTNTDPSIIFVFLMSYGLSIIAFSFLISVFFNKANVGAAAAGILFFATYVPYFFIANSYQTMTRTEKLAACLLSTQAMSMGAYTIGLYEGTGDGIQWNNIAEPATVDDNFSMLDAILMMLGDTAIYMLIVWYVDNVHPGEFGVPKPFYFPFTRSYWCGNKTANFTNIAASTSDPAHFEKEPAGMKAGVIISGLKKEFKTGGKKKKAVNNMNLNMLEGQISVLLGHNGAGKTTTMSMLTGFITPTAGTAIVNGYDITTDIAGVRESLGLCPQHNILFDSMTVDEHLEFFALLKGADRSSVKAEIATMAQEIGLETKRSTRSMHLSGGQKRKLSVGIALISGSKIIILDEPTSGMDPAARRQTWDILQRNRANRTIILTTHFMDEADLLGDRIAIMSEGEVKCCGSSHFLKKLHGAGYHLVIVKSEKCNVFNVTQVVQKYVPSSVLESQISAEISYLLPNEESAKFPALFREIEDRKNELGINSFGTSATTMEEVFLKVGEGVDDEDDEPQLNGVQNPAFQKDRTQNGGPSTNGNATEINIDSKDILAFNKGFKRVSGFKLEVSRFYGMFIKKAIHTWRNKVVTLVQLLIPVLATAAALALANVQTDPIQKPSLTLNLAPFGGSLSSYGVSNATTRNNDLSDKYGTLFPATVDTTQKLTATEAQDYNSYFVSKAAALGTRTYNRKMVIGAEFSDDGAGNTVAKMWYNGQPYHSAPISVSYMMNTFAKYFSGDDYEIETRNYPLPADAQESSNSTSLFSSIFGFLIAFCILFGMAFLSSSFVVFLIKEKQFGAKHLQKVSGVGTMVYWLSNITWDFINYLIPCVLIIAVFGIFGTEEYLSGSNLGYVSLAFLLYGLDILPFVYLMQYLFTTPATGMVVLIIINIFTGLVSLMAVFILSMPGLGTADVSDALDWIFSIVFPQFNLGRCIMNIYTNYNILDACGTLGYPGICSNKPEFQCCLPNYLTEDYLSIEVPGIGRYLLLMVVQAVVFFGFTLLIEAQIMQKLWYNIRPVSKDVAPITYHQSNGSLRLMEDDDVANEKARLANMSMDSAKDSFILKDLFKRYGSFVAVDHISVGIAERECFGLLGQNGAGKTTTFKMLTGDVMLTDGNAYLESNDIKSDIQKVQENMGYCPQFDALIDQMTGRETLYMYGRLRGVPEDHLKGVVNSLIDILMLRKHADKKTQIYSGGNKRKLSVAIALIGDPGFILLDEPSSGVDPRARRQLWNVLSMVRDSGKTLILTSHSMEECDALCTRVAIMVNGVFKCLGSPQHLKNKFGQGYTLICRMKTGEEDGVTYPTYPLVEFIKQRFPSAVVFDDHQGYAHFQIPDKSIPLAGIFEVMEKSKEEYSVEDYSVHQTTLEQVFLTFTGKQIAPRETKSGLCRGFSCC</sequence>
<feature type="transmembrane region" description="Helical" evidence="10">
    <location>
        <begin position="1084"/>
        <end position="1109"/>
    </location>
</feature>
<dbReference type="GO" id="GO:0005319">
    <property type="term" value="F:lipid transporter activity"/>
    <property type="evidence" value="ECO:0007669"/>
    <property type="project" value="TreeGrafter"/>
</dbReference>
<dbReference type="InterPro" id="IPR017871">
    <property type="entry name" value="ABC_transporter-like_CS"/>
</dbReference>
<dbReference type="InterPro" id="IPR027417">
    <property type="entry name" value="P-loop_NTPase"/>
</dbReference>
<dbReference type="FunFam" id="3.40.50.300:FF:000327">
    <property type="entry name" value="ATP-binding cassette sub-family A member 3"/>
    <property type="match status" value="1"/>
</dbReference>
<evidence type="ECO:0000256" key="9">
    <source>
        <dbReference type="SAM" id="MobiDB-lite"/>
    </source>
</evidence>
<name>A0AAN8PV58_PATCE</name>
<dbReference type="Pfam" id="PF12698">
    <property type="entry name" value="ABC2_membrane_3"/>
    <property type="match status" value="2"/>
</dbReference>
<dbReference type="InterPro" id="IPR003439">
    <property type="entry name" value="ABC_transporter-like_ATP-bd"/>
</dbReference>
<dbReference type="GO" id="GO:0140359">
    <property type="term" value="F:ABC-type transporter activity"/>
    <property type="evidence" value="ECO:0007669"/>
    <property type="project" value="InterPro"/>
</dbReference>
<evidence type="ECO:0000256" key="3">
    <source>
        <dbReference type="ARBA" id="ARBA00022692"/>
    </source>
</evidence>
<feature type="transmembrane region" description="Helical" evidence="10">
    <location>
        <begin position="294"/>
        <end position="315"/>
    </location>
</feature>
<dbReference type="GO" id="GO:0016020">
    <property type="term" value="C:membrane"/>
    <property type="evidence" value="ECO:0007669"/>
    <property type="project" value="UniProtKB-SubCell"/>
</dbReference>
<keyword evidence="5" id="KW-0547">Nucleotide-binding</keyword>
<feature type="transmembrane region" description="Helical" evidence="10">
    <location>
        <begin position="1199"/>
        <end position="1220"/>
    </location>
</feature>
<gene>
    <name evidence="12" type="ORF">SNE40_015412</name>
</gene>
<keyword evidence="4" id="KW-0677">Repeat</keyword>
<keyword evidence="7 10" id="KW-1133">Transmembrane helix</keyword>
<dbReference type="Pfam" id="PF00005">
    <property type="entry name" value="ABC_tran"/>
    <property type="match status" value="2"/>
</dbReference>
<evidence type="ECO:0000256" key="4">
    <source>
        <dbReference type="ARBA" id="ARBA00022737"/>
    </source>
</evidence>
<feature type="transmembrane region" description="Helical" evidence="10">
    <location>
        <begin position="54"/>
        <end position="71"/>
    </location>
</feature>
<feature type="compositionally biased region" description="Polar residues" evidence="9">
    <location>
        <begin position="850"/>
        <end position="861"/>
    </location>
</feature>
<evidence type="ECO:0000256" key="6">
    <source>
        <dbReference type="ARBA" id="ARBA00022840"/>
    </source>
</evidence>
<keyword evidence="8 10" id="KW-0472">Membrane</keyword>
<dbReference type="PROSITE" id="PS50893">
    <property type="entry name" value="ABC_TRANSPORTER_2"/>
    <property type="match status" value="2"/>
</dbReference>
<evidence type="ECO:0000256" key="10">
    <source>
        <dbReference type="SAM" id="Phobius"/>
    </source>
</evidence>
<keyword evidence="13" id="KW-1185">Reference proteome</keyword>
<dbReference type="CDD" id="cd03263">
    <property type="entry name" value="ABC_subfamily_A"/>
    <property type="match status" value="2"/>
</dbReference>
<feature type="transmembrane region" description="Helical" evidence="10">
    <location>
        <begin position="335"/>
        <end position="357"/>
    </location>
</feature>
<dbReference type="Pfam" id="PF23321">
    <property type="entry name" value="R1_ABCA1"/>
    <property type="match status" value="1"/>
</dbReference>
<feature type="transmembrane region" description="Helical" evidence="10">
    <location>
        <begin position="252"/>
        <end position="273"/>
    </location>
</feature>
<feature type="transmembrane region" description="Helical" evidence="10">
    <location>
        <begin position="1168"/>
        <end position="1187"/>
    </location>
</feature>
<dbReference type="FunFam" id="3.40.50.300:FF:000298">
    <property type="entry name" value="ATP-binding cassette sub-family A member 12"/>
    <property type="match status" value="1"/>
</dbReference>
<dbReference type="Gene3D" id="3.40.50.300">
    <property type="entry name" value="P-loop containing nucleotide triphosphate hydrolases"/>
    <property type="match status" value="2"/>
</dbReference>
<dbReference type="InterPro" id="IPR056264">
    <property type="entry name" value="R2_ABCA1-4-like"/>
</dbReference>
<evidence type="ECO:0000313" key="13">
    <source>
        <dbReference type="Proteomes" id="UP001347796"/>
    </source>
</evidence>